<gene>
    <name evidence="2" type="ORF">CWS01_05565</name>
</gene>
<evidence type="ECO:0000256" key="1">
    <source>
        <dbReference type="SAM" id="Phobius"/>
    </source>
</evidence>
<keyword evidence="1" id="KW-0472">Membrane</keyword>
<dbReference type="RefSeq" id="WP_101176168.1">
    <property type="nucleotide sequence ID" value="NZ_PISE01000011.1"/>
</dbReference>
<protein>
    <recommendedName>
        <fullName evidence="4">DUF624 domain-containing protein</fullName>
    </recommendedName>
</protein>
<name>A0A2N0Z5F2_9BACI</name>
<dbReference type="AlphaFoldDB" id="A0A2N0Z5F2"/>
<feature type="transmembrane region" description="Helical" evidence="1">
    <location>
        <begin position="22"/>
        <end position="50"/>
    </location>
</feature>
<evidence type="ECO:0008006" key="4">
    <source>
        <dbReference type="Google" id="ProtNLM"/>
    </source>
</evidence>
<evidence type="ECO:0000313" key="3">
    <source>
        <dbReference type="Proteomes" id="UP000233375"/>
    </source>
</evidence>
<keyword evidence="1" id="KW-0812">Transmembrane</keyword>
<feature type="transmembrane region" description="Helical" evidence="1">
    <location>
        <begin position="151"/>
        <end position="172"/>
    </location>
</feature>
<dbReference type="Pfam" id="PF04854">
    <property type="entry name" value="DUF624"/>
    <property type="match status" value="1"/>
</dbReference>
<feature type="transmembrane region" description="Helical" evidence="1">
    <location>
        <begin position="178"/>
        <end position="198"/>
    </location>
</feature>
<dbReference type="InterPro" id="IPR006938">
    <property type="entry name" value="DUF624"/>
</dbReference>
<feature type="transmembrane region" description="Helical" evidence="1">
    <location>
        <begin position="106"/>
        <end position="130"/>
    </location>
</feature>
<keyword evidence="1" id="KW-1133">Transmembrane helix</keyword>
<accession>A0A2N0Z5F2</accession>
<comment type="caution">
    <text evidence="2">The sequence shown here is derived from an EMBL/GenBank/DDBJ whole genome shotgun (WGS) entry which is preliminary data.</text>
</comment>
<dbReference type="EMBL" id="PISE01000011">
    <property type="protein sequence ID" value="PKG24717.1"/>
    <property type="molecule type" value="Genomic_DNA"/>
</dbReference>
<dbReference type="Proteomes" id="UP000233375">
    <property type="component" value="Unassembled WGS sequence"/>
</dbReference>
<keyword evidence="3" id="KW-1185">Reference proteome</keyword>
<reference evidence="2 3" key="1">
    <citation type="journal article" date="2003" name="Int. J. Syst. Evol. Microbiol.">
        <title>Bacillus nealsonii sp. nov., isolated from a spacecraft-assembly facility, whose spores are gamma-radiation resistant.</title>
        <authorList>
            <person name="Venkateswaran K."/>
            <person name="Kempf M."/>
            <person name="Chen F."/>
            <person name="Satomi M."/>
            <person name="Nicholson W."/>
            <person name="Kern R."/>
        </authorList>
    </citation>
    <scope>NUCLEOTIDE SEQUENCE [LARGE SCALE GENOMIC DNA]</scope>
    <source>
        <strain evidence="2 3">FO-92</strain>
    </source>
</reference>
<sequence>MSQLFSLDSPLYKTLTRAVDLVILNFLFLLFCIPIITIGASMTALYSVLIKMVRDEDKHIVKSFLVSFKKNFAQSTIVWIIILAAGFLLFANLFLSGSLSGVPKVFFVSTLIIFGFVYLCSFLFIFPYMARYEDTIKKSFLNSLLIGLFNFPYLLLLVLVNLIPVIFVLFSSVGFLSVLYFGTFGGFALLALINSFVLRKAFSKYEIRA</sequence>
<dbReference type="OrthoDB" id="9814991at2"/>
<feature type="transmembrane region" description="Helical" evidence="1">
    <location>
        <begin position="71"/>
        <end position="94"/>
    </location>
</feature>
<proteinExistence type="predicted"/>
<organism evidence="2 3">
    <name type="scientific">Niallia nealsonii</name>
    <dbReference type="NCBI Taxonomy" id="115979"/>
    <lineage>
        <taxon>Bacteria</taxon>
        <taxon>Bacillati</taxon>
        <taxon>Bacillota</taxon>
        <taxon>Bacilli</taxon>
        <taxon>Bacillales</taxon>
        <taxon>Bacillaceae</taxon>
        <taxon>Niallia</taxon>
    </lineage>
</organism>
<evidence type="ECO:0000313" key="2">
    <source>
        <dbReference type="EMBL" id="PKG24717.1"/>
    </source>
</evidence>